<evidence type="ECO:0000256" key="4">
    <source>
        <dbReference type="ARBA" id="ARBA00022692"/>
    </source>
</evidence>
<feature type="region of interest" description="Disordered" evidence="7">
    <location>
        <begin position="1275"/>
        <end position="1318"/>
    </location>
</feature>
<feature type="domain" description="SLC12A transporter C-terminal" evidence="10">
    <location>
        <begin position="1197"/>
        <end position="1262"/>
    </location>
</feature>
<keyword evidence="4 8" id="KW-0812">Transmembrane</keyword>
<feature type="transmembrane region" description="Helical" evidence="8">
    <location>
        <begin position="253"/>
        <end position="273"/>
    </location>
</feature>
<comment type="similarity">
    <text evidence="2">Belongs to the SLC12A transporter family.</text>
</comment>
<feature type="compositionally biased region" description="Acidic residues" evidence="7">
    <location>
        <begin position="1866"/>
        <end position="1876"/>
    </location>
</feature>
<keyword evidence="3" id="KW-0813">Transport</keyword>
<dbReference type="PANTHER" id="PTHR11827">
    <property type="entry name" value="SOLUTE CARRIER FAMILY 12, CATION COTRANSPORTERS"/>
    <property type="match status" value="1"/>
</dbReference>
<feature type="region of interest" description="Disordered" evidence="7">
    <location>
        <begin position="2090"/>
        <end position="2210"/>
    </location>
</feature>
<feature type="compositionally biased region" description="Pro residues" evidence="7">
    <location>
        <begin position="1590"/>
        <end position="1602"/>
    </location>
</feature>
<feature type="compositionally biased region" description="Acidic residues" evidence="7">
    <location>
        <begin position="2126"/>
        <end position="2135"/>
    </location>
</feature>
<feature type="compositionally biased region" description="Polar residues" evidence="7">
    <location>
        <begin position="1068"/>
        <end position="1084"/>
    </location>
</feature>
<feature type="transmembrane region" description="Helical" evidence="8">
    <location>
        <begin position="161"/>
        <end position="179"/>
    </location>
</feature>
<feature type="compositionally biased region" description="Basic and acidic residues" evidence="7">
    <location>
        <begin position="1945"/>
        <end position="1954"/>
    </location>
</feature>
<feature type="compositionally biased region" description="Gly residues" evidence="7">
    <location>
        <begin position="1824"/>
        <end position="1835"/>
    </location>
</feature>
<name>A0AAD5WT67_9PEZI</name>
<accession>A0AAD5WT67</accession>
<dbReference type="InterPro" id="IPR004842">
    <property type="entry name" value="SLC12A_fam"/>
</dbReference>
<feature type="transmembrane region" description="Helical" evidence="8">
    <location>
        <begin position="562"/>
        <end position="582"/>
    </location>
</feature>
<evidence type="ECO:0000259" key="10">
    <source>
        <dbReference type="Pfam" id="PF03522"/>
    </source>
</evidence>
<feature type="compositionally biased region" description="Gly residues" evidence="7">
    <location>
        <begin position="2182"/>
        <end position="2192"/>
    </location>
</feature>
<feature type="compositionally biased region" description="Gly residues" evidence="7">
    <location>
        <begin position="1847"/>
        <end position="1861"/>
    </location>
</feature>
<feature type="compositionally biased region" description="Low complexity" evidence="7">
    <location>
        <begin position="1286"/>
        <end position="1296"/>
    </location>
</feature>
<feature type="compositionally biased region" description="Basic and acidic residues" evidence="7">
    <location>
        <begin position="2253"/>
        <end position="2268"/>
    </location>
</feature>
<feature type="compositionally biased region" description="Gly residues" evidence="7">
    <location>
        <begin position="1609"/>
        <end position="1632"/>
    </location>
</feature>
<feature type="transmembrane region" description="Helical" evidence="8">
    <location>
        <begin position="38"/>
        <end position="57"/>
    </location>
</feature>
<dbReference type="Gene3D" id="1.20.1740.10">
    <property type="entry name" value="Amino acid/polyamine transporter I"/>
    <property type="match status" value="1"/>
</dbReference>
<dbReference type="InterPro" id="IPR004841">
    <property type="entry name" value="AA-permease/SLC12A_dom"/>
</dbReference>
<feature type="compositionally biased region" description="Low complexity" evidence="7">
    <location>
        <begin position="1094"/>
        <end position="1109"/>
    </location>
</feature>
<feature type="compositionally biased region" description="Basic and acidic residues" evidence="7">
    <location>
        <begin position="924"/>
        <end position="933"/>
    </location>
</feature>
<protein>
    <submittedName>
        <fullName evidence="11">Uncharacterized protein</fullName>
    </submittedName>
</protein>
<dbReference type="GO" id="GO:0055075">
    <property type="term" value="P:potassium ion homeostasis"/>
    <property type="evidence" value="ECO:0007669"/>
    <property type="project" value="TreeGrafter"/>
</dbReference>
<evidence type="ECO:0000256" key="3">
    <source>
        <dbReference type="ARBA" id="ARBA00022448"/>
    </source>
</evidence>
<evidence type="ECO:0000313" key="11">
    <source>
        <dbReference type="EMBL" id="KAJ2904023.1"/>
    </source>
</evidence>
<evidence type="ECO:0000256" key="5">
    <source>
        <dbReference type="ARBA" id="ARBA00022989"/>
    </source>
</evidence>
<dbReference type="Pfam" id="PF03522">
    <property type="entry name" value="SLC12"/>
    <property type="match status" value="2"/>
</dbReference>
<gene>
    <name evidence="11" type="ORF">MKZ38_008955</name>
</gene>
<feature type="region of interest" description="Disordered" evidence="7">
    <location>
        <begin position="1803"/>
        <end position="2065"/>
    </location>
</feature>
<feature type="compositionally biased region" description="Low complexity" evidence="7">
    <location>
        <begin position="1481"/>
        <end position="1499"/>
    </location>
</feature>
<dbReference type="PANTHER" id="PTHR11827:SF72">
    <property type="entry name" value="GH08340P"/>
    <property type="match status" value="1"/>
</dbReference>
<feature type="compositionally biased region" description="Basic and acidic residues" evidence="7">
    <location>
        <begin position="1884"/>
        <end position="1904"/>
    </location>
</feature>
<feature type="domain" description="SLC12A transporter C-terminal" evidence="10">
    <location>
        <begin position="495"/>
        <end position="582"/>
    </location>
</feature>
<feature type="compositionally biased region" description="Low complexity" evidence="7">
    <location>
        <begin position="2035"/>
        <end position="2055"/>
    </location>
</feature>
<feature type="region of interest" description="Disordered" evidence="7">
    <location>
        <begin position="879"/>
        <end position="1152"/>
    </location>
</feature>
<feature type="region of interest" description="Disordered" evidence="7">
    <location>
        <begin position="1402"/>
        <end position="1515"/>
    </location>
</feature>
<evidence type="ECO:0000256" key="2">
    <source>
        <dbReference type="ARBA" id="ARBA00010593"/>
    </source>
</evidence>
<feature type="compositionally biased region" description="Low complexity" evidence="7">
    <location>
        <begin position="1995"/>
        <end position="2006"/>
    </location>
</feature>
<feature type="compositionally biased region" description="Pro residues" evidence="7">
    <location>
        <begin position="2007"/>
        <end position="2021"/>
    </location>
</feature>
<feature type="transmembrane region" description="Helical" evidence="8">
    <location>
        <begin position="404"/>
        <end position="424"/>
    </location>
</feature>
<evidence type="ECO:0000256" key="8">
    <source>
        <dbReference type="SAM" id="Phobius"/>
    </source>
</evidence>
<dbReference type="Proteomes" id="UP001201980">
    <property type="component" value="Unassembled WGS sequence"/>
</dbReference>
<dbReference type="GO" id="GO:0005774">
    <property type="term" value="C:vacuolar membrane"/>
    <property type="evidence" value="ECO:0007669"/>
    <property type="project" value="TreeGrafter"/>
</dbReference>
<feature type="compositionally biased region" description="Low complexity" evidence="7">
    <location>
        <begin position="1342"/>
        <end position="1352"/>
    </location>
</feature>
<feature type="transmembrane region" description="Helical" evidence="8">
    <location>
        <begin position="222"/>
        <end position="241"/>
    </location>
</feature>
<feature type="transmembrane region" description="Helical" evidence="8">
    <location>
        <begin position="131"/>
        <end position="154"/>
    </location>
</feature>
<dbReference type="InterPro" id="IPR018491">
    <property type="entry name" value="SLC12_C"/>
</dbReference>
<evidence type="ECO:0000256" key="1">
    <source>
        <dbReference type="ARBA" id="ARBA00004141"/>
    </source>
</evidence>
<feature type="compositionally biased region" description="Basic and acidic residues" evidence="7">
    <location>
        <begin position="1366"/>
        <end position="1378"/>
    </location>
</feature>
<feature type="compositionally biased region" description="Polar residues" evidence="7">
    <location>
        <begin position="1667"/>
        <end position="1692"/>
    </location>
</feature>
<evidence type="ECO:0000259" key="9">
    <source>
        <dbReference type="Pfam" id="PF00324"/>
    </source>
</evidence>
<feature type="compositionally biased region" description="Low complexity" evidence="7">
    <location>
        <begin position="1403"/>
        <end position="1417"/>
    </location>
</feature>
<evidence type="ECO:0000256" key="7">
    <source>
        <dbReference type="SAM" id="MobiDB-lite"/>
    </source>
</evidence>
<feature type="compositionally biased region" description="Pro residues" evidence="7">
    <location>
        <begin position="1812"/>
        <end position="1822"/>
    </location>
</feature>
<feature type="region of interest" description="Disordered" evidence="7">
    <location>
        <begin position="1539"/>
        <end position="1739"/>
    </location>
</feature>
<feature type="compositionally biased region" description="Low complexity" evidence="7">
    <location>
        <begin position="992"/>
        <end position="1007"/>
    </location>
</feature>
<dbReference type="GO" id="GO:0034486">
    <property type="term" value="P:vacuolar transmembrane transport"/>
    <property type="evidence" value="ECO:0007669"/>
    <property type="project" value="TreeGrafter"/>
</dbReference>
<feature type="transmembrane region" description="Helical" evidence="8">
    <location>
        <begin position="293"/>
        <end position="318"/>
    </location>
</feature>
<comment type="subcellular location">
    <subcellularLocation>
        <location evidence="1">Membrane</location>
        <topology evidence="1">Multi-pass membrane protein</topology>
    </subcellularLocation>
</comment>
<dbReference type="Pfam" id="PF00324">
    <property type="entry name" value="AA_permease"/>
    <property type="match status" value="1"/>
</dbReference>
<reference evidence="11" key="1">
    <citation type="submission" date="2022-07" db="EMBL/GenBank/DDBJ databases">
        <title>Draft genome sequence of Zalerion maritima ATCC 34329, a (micro)plastics degrading marine fungus.</title>
        <authorList>
            <person name="Paco A."/>
            <person name="Goncalves M.F.M."/>
            <person name="Rocha-Santos T.A.P."/>
            <person name="Alves A."/>
        </authorList>
    </citation>
    <scope>NUCLEOTIDE SEQUENCE</scope>
    <source>
        <strain evidence="11">ATCC 34329</strain>
    </source>
</reference>
<feature type="compositionally biased region" description="Polar residues" evidence="7">
    <location>
        <begin position="975"/>
        <end position="984"/>
    </location>
</feature>
<feature type="compositionally biased region" description="Basic residues" evidence="7">
    <location>
        <begin position="2269"/>
        <end position="2281"/>
    </location>
</feature>
<dbReference type="GO" id="GO:0006884">
    <property type="term" value="P:cell volume homeostasis"/>
    <property type="evidence" value="ECO:0007669"/>
    <property type="project" value="TreeGrafter"/>
</dbReference>
<feature type="domain" description="Amino acid permease/ SLC12A" evidence="9">
    <location>
        <begin position="20"/>
        <end position="483"/>
    </location>
</feature>
<feature type="transmembrane region" description="Helical" evidence="8">
    <location>
        <begin position="430"/>
        <end position="447"/>
    </location>
</feature>
<sequence length="2289" mass="248833">MEPEHAAKKTKLGVVPGVFIPVCLNILSILMFLRFGLIIGQVGFLGILGLLVISYLIDLVTTFSLSAIASNGEVKGGGAYYLISRSLGPEFGGSIGILFYLAQVLNTALNIVGLVDCIKMNAGDLLPQGYWWGYLLETGALIVCTCLCFAGSGLFAKASNALLVILVVAIISIPLSALFKSSFEDPELGVHFTGASMTTLLNNMVPHQNSASYKGFETFRDLFGILFPATSGIFAGASMSGDLRNPSKAIPKGTLWAMLTTFIAYFIVILALASSITHSSFLADANVIQNTNLWAPIILAGECAATFFSALMGVIGSAKLMQALARDRLLPGMSLFGQGTKASDEPIIAIFLTYLVAQVALLANLNQIATFISMGYQMTFFVMNLACFLLKIGSAPNFRPAFKFFNWQSAFVGALLSAAAMFFIDETYAATAVCALIALFLLIHYLCPPKKWGDVSQNLIYHQVRKYLLRLKPEHIKFWRPQIILLINNPKRNTRLIQFCNSMKKGSLYILGHVIVTDDFSSGVQEAKKQHDAWQEYINTYSRIKAFVQLNMSPSLQWGVRNLILSAGLGGMRPNIAVLGFYNMDELRNKAPHLNIPVSPTAFSQTDPPTRRTRKRGDTSANIMHMPLPTDFNKLEDSVPVTTYLEIVEDLALRYRLNVAVAKGFTDLETPRHDGANTKKYIDLWPVQMSAEILSEGKNILTTNFDTYTLILQLGYILRSVPNWKKVYKLRVMAFVEYESEVDEEYARLKALLEKLRIDAQIKVFWLASGELQTYEAIIQGQSTPEAGRLVDQCLKDEEWWDELLEIRGKSPAETTSKDMISLAHAIEAGTGWGGLGQQHSEDNPRRRFSVANMMELPKKPTVSRLSRLGVNVGIHTQNLPTEVFEPDSDSDSGANDSESSSEADGKHDADFNASDSDDEENGDGGHEADEMRPLLVIPPRRKTYGDMLRRPSLMQRAAERRLKHAEESDATVVNYGSTSSTTLPPKEMPKAAQRLKPLQLPQAPKLPSRDRSPVRQGPGTPLTPQRPPLSRTSSAVKFSSRPVPETTITVGEGNGGPTISFKDAPEGSQTPRRPGLSRQNSNGGPEALTSPKRPSLSRQSSASRFSSRPVPEARVSAQDGTQPTISFAAPAYSQKSPPHSRAHSRKNSGYQKFGSDAAISIPEMLENYQFEAKKDDSGSTYSTQSMPLSFNDLPSRAQHVILNELIKRESAQTAVVFTTLPIPEEGTSQSEIDSIRYLSDIEVLCHELPPVLLVLSNNMTVTFEETFRALTAQKHTPKTDIHSYTTTPGTSAAGTSRKDYELQQQQQQQKQQEHNERTAFGRRVVEKILCVPHCPRFNSNNCFSSSRDPGSGRSGGGLGNSPDEDSFRITHTPDRPARPAKVAPSEQECLDFIMSFRTPARDASGGCDGDSTSASGSGSGVHQVTPPPRGRFRHRYNDRYAHTTALSRGNHPGGASAGSTLQERKASMARRVRPGAVQQVEVASPVGGEGPVGSPFGSRTKDGRNAAGGGSPVGVLGAGKEYLSTMRAKRAAGREIKLANKGAGQTHGSGKCREVEVRSGPKKSSGGLRQLRLVSRNAVVAKAEAGSPPGRPPPPPPPPAAPREKKGNGGGDGGGDGDAGWHPGTGRGTTGGSSEYSSSHDDADSESLPDSSLSHLHFNGRAAYQCQYQRQHQTHSITSGEQQEEPSFSNGRDNKADANRRYYRRRQRQQHTAAATRGEPSGRCPHPGPAPGRGREEPKFWRLPQACRMCSRARLLDLGLCSSCRKEHYLPHRARERAAAKEERGRHEGREEQARLMRGLGVDAGAGYRLGPPPPPPPPGLAPGRGGHGEGGGTASRNRRDSSLRDGGGGEGPRGEGGQGQEEKKEEEEGEEEDVVFSMVEKWVSDTKDSGPPMDHDFDRDDPFAGPGPFTYLSYSSSSGARAGGAGTGAGFSAMQAAPSRPSRAWERERGSDKYLTSRRTPKSRTESTSSPSHEREGGRAKRITRWPSPFRDPMSTSCSSSSSSSPPPPRPPPPPPVPRNPRSNDPYYRSRDASFTSLASISSASASTSLSTTRRGGRFNRETLDVELDPGEILREFHEDRKVACEAERIREARMQPSEKPSSSPNDDGQGRALAAFSLSPPDEREEEEEDETARDQVFLCTWQDGRKQGRNAGSTGEKGTEFREPGQGGSGGRCERKGGGGGGGGGGCSSKGSSNKFTSWRSTSQQAEFEARNAVFGEWDFIYRGRDSGAGGGQRGDAHGPTAATGISHSELHGKRETLKEGKREKKEKKKKKKKKKPVLKEDEGA</sequence>
<feature type="transmembrane region" description="Helical" evidence="8">
    <location>
        <begin position="347"/>
        <end position="365"/>
    </location>
</feature>
<feature type="transmembrane region" description="Helical" evidence="8">
    <location>
        <begin position="12"/>
        <end position="32"/>
    </location>
</feature>
<dbReference type="GO" id="GO:0015379">
    <property type="term" value="F:potassium:chloride symporter activity"/>
    <property type="evidence" value="ECO:0007669"/>
    <property type="project" value="TreeGrafter"/>
</dbReference>
<proteinExistence type="inferred from homology"/>
<dbReference type="CDD" id="cd06174">
    <property type="entry name" value="MFS"/>
    <property type="match status" value="1"/>
</dbReference>
<feature type="region of interest" description="Disordered" evidence="7">
    <location>
        <begin position="2227"/>
        <end position="2289"/>
    </location>
</feature>
<keyword evidence="6 8" id="KW-0472">Membrane</keyword>
<dbReference type="EMBL" id="JAKWBI020000064">
    <property type="protein sequence ID" value="KAJ2904023.1"/>
    <property type="molecule type" value="Genomic_DNA"/>
</dbReference>
<feature type="transmembrane region" description="Helical" evidence="8">
    <location>
        <begin position="371"/>
        <end position="392"/>
    </location>
</feature>
<feature type="region of interest" description="Disordered" evidence="7">
    <location>
        <begin position="1342"/>
        <end position="1386"/>
    </location>
</feature>
<evidence type="ECO:0000256" key="6">
    <source>
        <dbReference type="ARBA" id="ARBA00023136"/>
    </source>
</evidence>
<keyword evidence="12" id="KW-1185">Reference proteome</keyword>
<feature type="region of interest" description="Disordered" evidence="7">
    <location>
        <begin position="597"/>
        <end position="617"/>
    </location>
</feature>
<feature type="compositionally biased region" description="Basic and acidic residues" evidence="7">
    <location>
        <begin position="958"/>
        <end position="968"/>
    </location>
</feature>
<dbReference type="GO" id="GO:0055064">
    <property type="term" value="P:chloride ion homeostasis"/>
    <property type="evidence" value="ECO:0007669"/>
    <property type="project" value="TreeGrafter"/>
</dbReference>
<feature type="transmembrane region" description="Helical" evidence="8">
    <location>
        <begin position="91"/>
        <end position="111"/>
    </location>
</feature>
<evidence type="ECO:0000313" key="12">
    <source>
        <dbReference type="Proteomes" id="UP001201980"/>
    </source>
</evidence>
<dbReference type="FunFam" id="1.20.1740.10:FF:000013">
    <property type="entry name" value="Solute carrier family 12 member"/>
    <property type="match status" value="1"/>
</dbReference>
<feature type="compositionally biased region" description="Polar residues" evidence="7">
    <location>
        <begin position="2198"/>
        <end position="2210"/>
    </location>
</feature>
<feature type="compositionally biased region" description="Low complexity" evidence="7">
    <location>
        <begin position="892"/>
        <end position="903"/>
    </location>
</feature>
<comment type="caution">
    <text evidence="11">The sequence shown here is derived from an EMBL/GenBank/DDBJ whole genome shotgun (WGS) entry which is preliminary data.</text>
</comment>
<keyword evidence="5 8" id="KW-1133">Transmembrane helix</keyword>
<organism evidence="11 12">
    <name type="scientific">Zalerion maritima</name>
    <dbReference type="NCBI Taxonomy" id="339359"/>
    <lineage>
        <taxon>Eukaryota</taxon>
        <taxon>Fungi</taxon>
        <taxon>Dikarya</taxon>
        <taxon>Ascomycota</taxon>
        <taxon>Pezizomycotina</taxon>
        <taxon>Sordariomycetes</taxon>
        <taxon>Lulworthiomycetidae</taxon>
        <taxon>Lulworthiales</taxon>
        <taxon>Lulworthiaceae</taxon>
        <taxon>Zalerion</taxon>
    </lineage>
</organism>